<dbReference type="Proteomes" id="UP000281406">
    <property type="component" value="Unassembled WGS sequence"/>
</dbReference>
<evidence type="ECO:0000313" key="2">
    <source>
        <dbReference type="Proteomes" id="UP000281406"/>
    </source>
</evidence>
<evidence type="ECO:0000313" key="1">
    <source>
        <dbReference type="EMBL" id="ROL52318.1"/>
    </source>
</evidence>
<reference evidence="1 2" key="1">
    <citation type="submission" date="2018-10" db="EMBL/GenBank/DDBJ databases">
        <title>Genome assembly for a Yunnan-Guizhou Plateau 3E fish, Anabarilius grahami (Regan), and its evolutionary and genetic applications.</title>
        <authorList>
            <person name="Jiang W."/>
        </authorList>
    </citation>
    <scope>NUCLEOTIDE SEQUENCE [LARGE SCALE GENOMIC DNA]</scope>
    <source>
        <strain evidence="1">AG-KIZ</strain>
        <tissue evidence="1">Muscle</tissue>
    </source>
</reference>
<name>A0A3N0Z2Z4_ANAGA</name>
<organism evidence="1 2">
    <name type="scientific">Anabarilius grahami</name>
    <name type="common">Kanglang fish</name>
    <name type="synonym">Barilius grahami</name>
    <dbReference type="NCBI Taxonomy" id="495550"/>
    <lineage>
        <taxon>Eukaryota</taxon>
        <taxon>Metazoa</taxon>
        <taxon>Chordata</taxon>
        <taxon>Craniata</taxon>
        <taxon>Vertebrata</taxon>
        <taxon>Euteleostomi</taxon>
        <taxon>Actinopterygii</taxon>
        <taxon>Neopterygii</taxon>
        <taxon>Teleostei</taxon>
        <taxon>Ostariophysi</taxon>
        <taxon>Cypriniformes</taxon>
        <taxon>Xenocyprididae</taxon>
        <taxon>Xenocypridinae</taxon>
        <taxon>Xenocypridinae incertae sedis</taxon>
        <taxon>Anabarilius</taxon>
    </lineage>
</organism>
<dbReference type="AlphaFoldDB" id="A0A3N0Z2Z4"/>
<dbReference type="EMBL" id="RJVU01016332">
    <property type="protein sequence ID" value="ROL52318.1"/>
    <property type="molecule type" value="Genomic_DNA"/>
</dbReference>
<dbReference type="PANTHER" id="PTHR33198:SF20">
    <property type="entry name" value="RETROTRANSPOSON GAG DOMAIN-CONTAINING PROTEIN"/>
    <property type="match status" value="1"/>
</dbReference>
<comment type="caution">
    <text evidence="1">The sequence shown here is derived from an EMBL/GenBank/DDBJ whole genome shotgun (WGS) entry which is preliminary data.</text>
</comment>
<protein>
    <submittedName>
        <fullName evidence="1">Uncharacterized protein</fullName>
    </submittedName>
</protein>
<dbReference type="OrthoDB" id="10066365at2759"/>
<proteinExistence type="predicted"/>
<accession>A0A3N0Z2Z4</accession>
<sequence length="163" mass="18080">MAATTQNGGCLARCPQKSHITPLFGNRGAAIFYTLPEKGDTYASAVSALEKHFTPKTKVNVVERYAFRKRAQFPHETIAQYVLACSCSSCRFEDKSDDMVRDQLLERLLSDSIREMLLLESDLTLDTAVTLATQMEAAADQAKKKVFRQRCFGQGNSSTDCAL</sequence>
<gene>
    <name evidence="1" type="ORF">DPX16_18686</name>
</gene>
<keyword evidence="2" id="KW-1185">Reference proteome</keyword>
<dbReference type="PANTHER" id="PTHR33198">
    <property type="entry name" value="ANK_REP_REGION DOMAIN-CONTAINING PROTEIN-RELATED"/>
    <property type="match status" value="1"/>
</dbReference>